<geneLocation type="plasmid" evidence="1 3">
    <name>5</name>
</geneLocation>
<evidence type="ECO:0008006" key="5">
    <source>
        <dbReference type="Google" id="ProtNLM"/>
    </source>
</evidence>
<evidence type="ECO:0000313" key="2">
    <source>
        <dbReference type="EMBL" id="ELY41950.1"/>
    </source>
</evidence>
<evidence type="ECO:0000313" key="1">
    <source>
        <dbReference type="EMBL" id="ADJ17239.1"/>
    </source>
</evidence>
<accession>D8JD86</accession>
<protein>
    <recommendedName>
        <fullName evidence="5">Apea-like HEPN domain-containing protein</fullName>
    </recommendedName>
</protein>
<gene>
    <name evidence="1" type="ordered locus">HacjB3_19518</name>
    <name evidence="2" type="ORF">C497_00070</name>
</gene>
<dbReference type="OrthoDB" id="275344at2157"/>
<dbReference type="GeneID" id="9385806"/>
<dbReference type="KEGG" id="hje:HacjB3_19518"/>
<sequence length="341" mass="38681">MKIAAEWVQFEIPYLLQVEDSFEGNESARFHSRVRGVPAELQFKKEAREGEEGERPGMMFGQVEGDRLGNVSYTKVRVGFNRQLLDALPDELNGDFEALKEGSPTKWLKNLDGREGRIIRAAVDQVNQFLEVYRASLGYYWIRGVSPSEVVYFMRTTVSKNEDTYDHGTMYPGSALTPGTSTIDEKAHDTIEARLDTEHKVPITISLRLDAQDKLDLGEYRLAVITAGTMFEAFLKDGLKDLMAAQGMSDDEIESVFVDDGDYTSITTLAKETVPKTIHFDFKETDQFEAWDEETRKMRNRVVHEGYVPSEDEARAAYEAAADAVEFLTDKMVERHEELSN</sequence>
<organism evidence="1 3">
    <name type="scientific">Halalkalicoccus jeotgali (strain DSM 18796 / CECT 7217 / JCM 14584 / KCTC 4019 / B3)</name>
    <dbReference type="NCBI Taxonomy" id="795797"/>
    <lineage>
        <taxon>Archaea</taxon>
        <taxon>Methanobacteriati</taxon>
        <taxon>Methanobacteriota</taxon>
        <taxon>Stenosarchaea group</taxon>
        <taxon>Halobacteria</taxon>
        <taxon>Halobacteriales</taxon>
        <taxon>Halococcaceae</taxon>
        <taxon>Halalkalicoccus</taxon>
    </lineage>
</organism>
<dbReference type="HOGENOM" id="CLU_812825_0_0_2"/>
<reference evidence="1 3" key="1">
    <citation type="journal article" date="2010" name="J. Bacteriol.">
        <title>Complete genome sequence of Halalkalicoccus jeotgali B3(T), an extremely halophilic archaeon.</title>
        <authorList>
            <person name="Roh S.W."/>
            <person name="Nam Y.D."/>
            <person name="Nam S.H."/>
            <person name="Choi S.H."/>
            <person name="Park H.S."/>
            <person name="Bae J.W."/>
        </authorList>
    </citation>
    <scope>NUCLEOTIDE SEQUENCE [LARGE SCALE GENOMIC DNA]</scope>
    <source>
        <strain evidence="1">B3</strain>
        <strain evidence="3">DSM 18796 / CECT 7217 / JCM 14584 / KCTC 4019 / B3</strain>
        <plasmid evidence="3">5</plasmid>
    </source>
</reference>
<dbReference type="eggNOG" id="arCOG10679">
    <property type="taxonomic scope" value="Archaea"/>
</dbReference>
<reference evidence="2 4" key="2">
    <citation type="journal article" date="2014" name="PLoS Genet.">
        <title>Phylogenetically driven sequencing of extremely halophilic archaea reveals strategies for static and dynamic osmo-response.</title>
        <authorList>
            <person name="Becker E.A."/>
            <person name="Seitzer P.M."/>
            <person name="Tritt A."/>
            <person name="Larsen D."/>
            <person name="Krusor M."/>
            <person name="Yao A.I."/>
            <person name="Wu D."/>
            <person name="Madern D."/>
            <person name="Eisen J.A."/>
            <person name="Darling A.E."/>
            <person name="Facciotti M.T."/>
        </authorList>
    </citation>
    <scope>NUCLEOTIDE SEQUENCE [LARGE SCALE GENOMIC DNA]</scope>
    <source>
        <strain evidence="2">B3</strain>
        <strain evidence="4">DSM 18796 / CECT 7217 / JCM 14584 / KCTC 4019 / B3</strain>
    </source>
</reference>
<evidence type="ECO:0000313" key="4">
    <source>
        <dbReference type="Proteomes" id="UP000011645"/>
    </source>
</evidence>
<dbReference type="Proteomes" id="UP000000390">
    <property type="component" value="Plasmid 5"/>
</dbReference>
<evidence type="ECO:0000313" key="3">
    <source>
        <dbReference type="Proteomes" id="UP000000390"/>
    </source>
</evidence>
<dbReference type="EMBL" id="AOHV01000001">
    <property type="protein sequence ID" value="ELY41950.1"/>
    <property type="molecule type" value="Genomic_DNA"/>
</dbReference>
<dbReference type="RefSeq" id="WP_008413546.1">
    <property type="nucleotide sequence ID" value="NC_014302.1"/>
</dbReference>
<dbReference type="Proteomes" id="UP000011645">
    <property type="component" value="Unassembled WGS sequence"/>
</dbReference>
<name>D8JD86_HALJB</name>
<dbReference type="AlphaFoldDB" id="D8JD86"/>
<proteinExistence type="predicted"/>
<dbReference type="EMBL" id="CP002067">
    <property type="protein sequence ID" value="ADJ17239.1"/>
    <property type="molecule type" value="Genomic_DNA"/>
</dbReference>
<keyword evidence="1" id="KW-0614">Plasmid</keyword>
<keyword evidence="4" id="KW-1185">Reference proteome</keyword>